<proteinExistence type="predicted"/>
<keyword evidence="3" id="KW-1185">Reference proteome</keyword>
<dbReference type="RefSeq" id="WP_345256654.1">
    <property type="nucleotide sequence ID" value="NZ_BAABGY010000009.1"/>
</dbReference>
<dbReference type="Proteomes" id="UP001501725">
    <property type="component" value="Unassembled WGS sequence"/>
</dbReference>
<keyword evidence="1" id="KW-0732">Signal</keyword>
<evidence type="ECO:0000256" key="1">
    <source>
        <dbReference type="SAM" id="SignalP"/>
    </source>
</evidence>
<reference evidence="3" key="1">
    <citation type="journal article" date="2019" name="Int. J. Syst. Evol. Microbiol.">
        <title>The Global Catalogue of Microorganisms (GCM) 10K type strain sequencing project: providing services to taxonomists for standard genome sequencing and annotation.</title>
        <authorList>
            <consortium name="The Broad Institute Genomics Platform"/>
            <consortium name="The Broad Institute Genome Sequencing Center for Infectious Disease"/>
            <person name="Wu L."/>
            <person name="Ma J."/>
        </authorList>
    </citation>
    <scope>NUCLEOTIDE SEQUENCE [LARGE SCALE GENOMIC DNA]</scope>
    <source>
        <strain evidence="3">JCM 17919</strain>
    </source>
</reference>
<evidence type="ECO:0000313" key="3">
    <source>
        <dbReference type="Proteomes" id="UP001501725"/>
    </source>
</evidence>
<dbReference type="EMBL" id="BAABGY010000009">
    <property type="protein sequence ID" value="GAA4335843.1"/>
    <property type="molecule type" value="Genomic_DNA"/>
</dbReference>
<name>A0ABP8H8F7_9BACT</name>
<gene>
    <name evidence="2" type="ORF">GCM10023184_30840</name>
</gene>
<feature type="signal peptide" evidence="1">
    <location>
        <begin position="1"/>
        <end position="18"/>
    </location>
</feature>
<protein>
    <recommendedName>
        <fullName evidence="4">PorT family protein</fullName>
    </recommendedName>
</protein>
<organism evidence="2 3">
    <name type="scientific">Flaviaesturariibacter amylovorans</name>
    <dbReference type="NCBI Taxonomy" id="1084520"/>
    <lineage>
        <taxon>Bacteria</taxon>
        <taxon>Pseudomonadati</taxon>
        <taxon>Bacteroidota</taxon>
        <taxon>Chitinophagia</taxon>
        <taxon>Chitinophagales</taxon>
        <taxon>Chitinophagaceae</taxon>
        <taxon>Flaviaestuariibacter</taxon>
    </lineage>
</organism>
<comment type="caution">
    <text evidence="2">The sequence shown here is derived from an EMBL/GenBank/DDBJ whole genome shotgun (WGS) entry which is preliminary data.</text>
</comment>
<accession>A0ABP8H8F7</accession>
<evidence type="ECO:0000313" key="2">
    <source>
        <dbReference type="EMBL" id="GAA4335843.1"/>
    </source>
</evidence>
<feature type="chain" id="PRO_5045864554" description="PorT family protein" evidence="1">
    <location>
        <begin position="19"/>
        <end position="411"/>
    </location>
</feature>
<evidence type="ECO:0008006" key="4">
    <source>
        <dbReference type="Google" id="ProtNLM"/>
    </source>
</evidence>
<sequence>MRILLLAVLLVAAHGLFAQKSVSRATFLTYDRQKLEGFVRNTAYEGTPQAFEFGWSENGPFNVIPLSQVKEVRMADGRIYEQHPVSLSVIAAPYISRVRNEYVNPANQLSGNVFLEKILDAPVGLYQYVDRYLFPHFFYMSAPDTSVVYLDYRPFDDNGNLRENAGYKDKLKRLAEDKSCRSAGRLVPNLDYARATMLRMFQRLNACGGGAAAPARKTGQQRMRVSFGLMGGISMISSRKIEEDFTGFPALHEKAFGASSKPAFGAYVSFYPAKTVRNYVFSIEVLHQSYATASDSVTQGNYTGKGTLSQGMLSLAPVMRLLLTQGKVLNPFLEAGGSAHYTYRSDLRYHYRHHLFPGSAMYTRSTATNGFSFGALLGAGLDLKRVSLHARYGISGSDYTSFLLLAKVNLF</sequence>